<reference evidence="2" key="1">
    <citation type="journal article" date="2019" name="Int. J. Syst. Evol. Microbiol.">
        <title>The Global Catalogue of Microorganisms (GCM) 10K type strain sequencing project: providing services to taxonomists for standard genome sequencing and annotation.</title>
        <authorList>
            <consortium name="The Broad Institute Genomics Platform"/>
            <consortium name="The Broad Institute Genome Sequencing Center for Infectious Disease"/>
            <person name="Wu L."/>
            <person name="Ma J."/>
        </authorList>
    </citation>
    <scope>NUCLEOTIDE SEQUENCE [LARGE SCALE GENOMIC DNA]</scope>
    <source>
        <strain evidence="2">JCM 14370</strain>
    </source>
</reference>
<proteinExistence type="predicted"/>
<comment type="caution">
    <text evidence="1">The sequence shown here is derived from an EMBL/GenBank/DDBJ whole genome shotgun (WGS) entry which is preliminary data.</text>
</comment>
<evidence type="ECO:0000313" key="1">
    <source>
        <dbReference type="EMBL" id="GGJ50117.1"/>
    </source>
</evidence>
<evidence type="ECO:0000313" key="2">
    <source>
        <dbReference type="Proteomes" id="UP000632222"/>
    </source>
</evidence>
<gene>
    <name evidence="1" type="ORF">GCM10008938_40080</name>
</gene>
<keyword evidence="2" id="KW-1185">Reference proteome</keyword>
<dbReference type="InterPro" id="IPR011990">
    <property type="entry name" value="TPR-like_helical_dom_sf"/>
</dbReference>
<accession>A0ABQ2D8R2</accession>
<protein>
    <recommendedName>
        <fullName evidence="3">Tetratricopeptide repeat protein</fullName>
    </recommendedName>
</protein>
<dbReference type="Proteomes" id="UP000632222">
    <property type="component" value="Unassembled WGS sequence"/>
</dbReference>
<dbReference type="EMBL" id="BMOD01000021">
    <property type="protein sequence ID" value="GGJ50117.1"/>
    <property type="molecule type" value="Genomic_DNA"/>
</dbReference>
<organism evidence="1 2">
    <name type="scientific">Deinococcus roseus</name>
    <dbReference type="NCBI Taxonomy" id="392414"/>
    <lineage>
        <taxon>Bacteria</taxon>
        <taxon>Thermotogati</taxon>
        <taxon>Deinococcota</taxon>
        <taxon>Deinococci</taxon>
        <taxon>Deinococcales</taxon>
        <taxon>Deinococcaceae</taxon>
        <taxon>Deinococcus</taxon>
    </lineage>
</organism>
<dbReference type="Gene3D" id="1.25.40.10">
    <property type="entry name" value="Tetratricopeptide repeat domain"/>
    <property type="match status" value="1"/>
</dbReference>
<dbReference type="SUPFAM" id="SSF48452">
    <property type="entry name" value="TPR-like"/>
    <property type="match status" value="1"/>
</dbReference>
<evidence type="ECO:0008006" key="3">
    <source>
        <dbReference type="Google" id="ProtNLM"/>
    </source>
</evidence>
<dbReference type="RefSeq" id="WP_189005844.1">
    <property type="nucleotide sequence ID" value="NZ_BMOD01000021.1"/>
</dbReference>
<name>A0ABQ2D8R2_9DEIO</name>
<sequence length="484" mass="56321">MRIPRGAKLDRLIRFPVEWNQFYLRMEEERRLSELLEALQELPESSVRDVRIARIYVRFGRRQEAKDLVYQHRRCPLARSAYFTYLTQNGDEETIRKFADNFRPATSFGNTAIHLEAQYNDYLTLAAAAHILKRTKMANEMYFEALQIAKVMKDSLAERAVIYNTAWMRMYEGQLKESASTFEQVMKITKPTNNIYHYSLDYLVWIAWFTGEIPEHFPDWARHLIQTTRAGKLPDPNVEMPASSGIAYMVPVMENLRVLTREFHLRLPLMHVQENKNFRDDLVSKIREDVGDDVGEMIGFISRSVLALALSMQNDQEAVKVLKSAFKWPTTGLPIMGMLYFANLIQIQANLPRAPLDSAEIKQAMHTLSAQFQHLSAGEQHWLMVWMKDFTPVTLYLLSEKWNVYPALHDYVVVKPGGVYRGNESVAKYPRFFMVRHVRDLLSGQSVPDSNRKQAYRHVEALRSIGAPLVIYEPVIEPFRKFLY</sequence>